<comment type="similarity">
    <text evidence="5">Belongs to the TTI2 family.</text>
</comment>
<dbReference type="Pfam" id="PF10521">
    <property type="entry name" value="Tti2"/>
    <property type="match status" value="1"/>
</dbReference>
<evidence type="ECO:0000259" key="8">
    <source>
        <dbReference type="Pfam" id="PF12627"/>
    </source>
</evidence>
<keyword evidence="3" id="KW-0547">Nucleotide-binding</keyword>
<dbReference type="GO" id="GO:0000166">
    <property type="term" value="F:nucleotide binding"/>
    <property type="evidence" value="ECO:0007669"/>
    <property type="project" value="UniProtKB-KW"/>
</dbReference>
<dbReference type="VEuPathDB" id="FungiDB:BO78DRAFT_420711"/>
<dbReference type="GO" id="GO:0005739">
    <property type="term" value="C:mitochondrion"/>
    <property type="evidence" value="ECO:0007669"/>
    <property type="project" value="UniProtKB-ARBA"/>
</dbReference>
<reference evidence="9 10" key="1">
    <citation type="submission" date="2018-02" db="EMBL/GenBank/DDBJ databases">
        <title>The genomes of Aspergillus section Nigri reveals drivers in fungal speciation.</title>
        <authorList>
            <consortium name="DOE Joint Genome Institute"/>
            <person name="Vesth T.C."/>
            <person name="Nybo J."/>
            <person name="Theobald S."/>
            <person name="Brandl J."/>
            <person name="Frisvad J.C."/>
            <person name="Nielsen K.F."/>
            <person name="Lyhne E.K."/>
            <person name="Kogle M.E."/>
            <person name="Kuo A."/>
            <person name="Riley R."/>
            <person name="Clum A."/>
            <person name="Nolan M."/>
            <person name="Lipzen A."/>
            <person name="Salamov A."/>
            <person name="Henrissat B."/>
            <person name="Wiebenga A."/>
            <person name="De vries R.P."/>
            <person name="Grigoriev I.V."/>
            <person name="Mortensen U.H."/>
            <person name="Andersen M.R."/>
            <person name="Baker S.E."/>
        </authorList>
    </citation>
    <scope>NUCLEOTIDE SEQUENCE [LARGE SCALE GENOMIC DNA]</scope>
    <source>
        <strain evidence="9 10">CBS 121057</strain>
    </source>
</reference>
<dbReference type="SUPFAM" id="SSF81301">
    <property type="entry name" value="Nucleotidyltransferase"/>
    <property type="match status" value="1"/>
</dbReference>
<evidence type="ECO:0000313" key="10">
    <source>
        <dbReference type="Proteomes" id="UP000248423"/>
    </source>
</evidence>
<dbReference type="GO" id="GO:0110078">
    <property type="term" value="C:TTT Hsp90 cochaperone complex"/>
    <property type="evidence" value="ECO:0007669"/>
    <property type="project" value="InterPro"/>
</dbReference>
<dbReference type="Pfam" id="PF01743">
    <property type="entry name" value="PolyA_pol"/>
    <property type="match status" value="1"/>
</dbReference>
<keyword evidence="2 6" id="KW-0808">Transferase</keyword>
<dbReference type="Gene3D" id="1.10.3090.10">
    <property type="entry name" value="cca-adding enzyme, domain 2"/>
    <property type="match status" value="1"/>
</dbReference>
<evidence type="ECO:0000256" key="3">
    <source>
        <dbReference type="ARBA" id="ARBA00022741"/>
    </source>
</evidence>
<dbReference type="STRING" id="1448318.A0A319E883"/>
<dbReference type="GO" id="GO:0052929">
    <property type="term" value="F:ATP:3'-cytidine-cytidine-tRNA adenylyltransferase activity"/>
    <property type="evidence" value="ECO:0007669"/>
    <property type="project" value="TreeGrafter"/>
</dbReference>
<dbReference type="EMBL" id="KZ826370">
    <property type="protein sequence ID" value="PYI04325.1"/>
    <property type="molecule type" value="Genomic_DNA"/>
</dbReference>
<dbReference type="InterPro" id="IPR043519">
    <property type="entry name" value="NT_sf"/>
</dbReference>
<dbReference type="Gene3D" id="3.30.460.10">
    <property type="entry name" value="Beta Polymerase, domain 2"/>
    <property type="match status" value="1"/>
</dbReference>
<dbReference type="OrthoDB" id="445712at2759"/>
<proteinExistence type="inferred from homology"/>
<dbReference type="Proteomes" id="UP000248423">
    <property type="component" value="Unassembled WGS sequence"/>
</dbReference>
<dbReference type="PANTHER" id="PTHR13734:SF5">
    <property type="entry name" value="CCA TRNA NUCLEOTIDYLTRANSFERASE, MITOCHONDRIAL"/>
    <property type="match status" value="1"/>
</dbReference>
<feature type="domain" description="tRNA nucleotidyltransferase/poly(A) polymerase RNA and SrmB- binding" evidence="8">
    <location>
        <begin position="228"/>
        <end position="287"/>
    </location>
</feature>
<evidence type="ECO:0000256" key="2">
    <source>
        <dbReference type="ARBA" id="ARBA00022679"/>
    </source>
</evidence>
<protein>
    <submittedName>
        <fullName evidence="9">ATP:tRNA-specific tRNA nucleotidyltransferase</fullName>
    </submittedName>
</protein>
<dbReference type="Pfam" id="PF12627">
    <property type="entry name" value="PolyA_pol_RNAbd"/>
    <property type="match status" value="1"/>
</dbReference>
<keyword evidence="4 6" id="KW-0694">RNA-binding</keyword>
<comment type="similarity">
    <text evidence="1 6">Belongs to the tRNA nucleotidyltransferase/poly(A) polymerase family.</text>
</comment>
<dbReference type="FunFam" id="3.30.460.10:FF:000019">
    <property type="entry name" value="tRNA nucleotidyltransferase cca2"/>
    <property type="match status" value="1"/>
</dbReference>
<dbReference type="InterPro" id="IPR018870">
    <property type="entry name" value="Tti2"/>
</dbReference>
<evidence type="ECO:0000256" key="6">
    <source>
        <dbReference type="RuleBase" id="RU003953"/>
    </source>
</evidence>
<evidence type="ECO:0000256" key="1">
    <source>
        <dbReference type="ARBA" id="ARBA00007265"/>
    </source>
</evidence>
<dbReference type="SUPFAM" id="SSF81891">
    <property type="entry name" value="Poly A polymerase C-terminal region-like"/>
    <property type="match status" value="1"/>
</dbReference>
<dbReference type="GO" id="GO:0001680">
    <property type="term" value="P:tRNA 3'-terminal CCA addition"/>
    <property type="evidence" value="ECO:0007669"/>
    <property type="project" value="UniProtKB-ARBA"/>
</dbReference>
<dbReference type="GO" id="GO:0003723">
    <property type="term" value="F:RNA binding"/>
    <property type="evidence" value="ECO:0007669"/>
    <property type="project" value="UniProtKB-KW"/>
</dbReference>
<evidence type="ECO:0000259" key="7">
    <source>
        <dbReference type="Pfam" id="PF01743"/>
    </source>
</evidence>
<evidence type="ECO:0000256" key="5">
    <source>
        <dbReference type="ARBA" id="ARBA00034736"/>
    </source>
</evidence>
<dbReference type="AlphaFoldDB" id="A0A319E883"/>
<accession>A0A319E883</accession>
<dbReference type="CDD" id="cd05398">
    <property type="entry name" value="NT_ClassII-CCAase"/>
    <property type="match status" value="1"/>
</dbReference>
<sequence>MTQPADTLPTIQLTPIENTLKSLLLDVAEYIREKAITEGRSDAELTVLRFTGGWVRDKLLGVGSNDVDVGINNMTGYQFGLLLKEYMDRPGNLDKYKQKHPNGEFKHVIASLHKIEANPEKSKHLETVTTRIFGLDIDLVNLRKETYSEDSRNPQMEFGTAEEDAMRRDATINALFYNLNESKVEDLTGRGLDDMQKQIVRTPMEPYQTFQDDPLRVLRLIRFASRLGYNIDQETQEAMRNDYIGEALKLKISRERVGKEMEKMLQGPDPRGALQFIDHLGLYPTIFANHQDDAQADTSSWPLGYNALERIFKPRDEDPKAVIQHVREFLIRDKLETYYAWAIAAFAPWSSVPARVAKGPKAKPLPARTSEVARDSLRSDNKTMGVIGDAAHNWQAITDVKNSLLEGRMDGTAAEVRQRIGLHIRSWKKDWRLCILLALLQEIMNGGDFIKVVQAYDRFISYIEERDLQDVYELKPLVNGGDIVKAFGCKPGPWMSKATGMVVKWQLLHPEIADKGKSMEELRTAAREALHRGDAHIPDSVLANIAVPGGLESLWDIISPQNEIGNVTTSENLFLAREFLRLRSSKELSDSDENAANHIYAWAGRLALPSAVYAETMEEDSEKKEAPIHEDKLRSSLSISVIASLASFLPVHKAADVPDIILALASFTSEADPWTNEESRITSTGLLERFSTATRSTPDASFWSILEKILKERIRPLFTKTRNPAITAAGRKDFHPVPLPRFDTSILDPESKPWRAYDVYATTVFSWIVTQYQLTDIKRLESHFPLLVPPILTLIDDETIPYKTRGCTLLTHLLHPIRATQSTILQRTNLSSVFSDAIKPCLLSLPTITPEDDSIRILSAAYPVLRLLFKTSYLTQSQSQSTTQPPYQTQLTNLLRENLIPSFHHISTLTPTDHQQSTLASFPHPRLSTLLLTQIHDTIFDLSIHTTKYLQDIVPLISNTLSNPFGTAHPPLLLAGVAVTRAVILNAYPRIWAWRGEILGAVCRCWIGVVDEITERQSRDGNGGDGGAVLEKLKMELKGVVYLLRVALENPDEKMREDAGVVEAKEGFEQEIKELVDADEELGELLLGVVDGGDGRFFGV</sequence>
<dbReference type="PANTHER" id="PTHR13734">
    <property type="entry name" value="TRNA-NUCLEOTIDYLTRANSFERASE"/>
    <property type="match status" value="1"/>
</dbReference>
<gene>
    <name evidence="9" type="ORF">BO78DRAFT_420711</name>
</gene>
<evidence type="ECO:0000256" key="4">
    <source>
        <dbReference type="ARBA" id="ARBA00022884"/>
    </source>
</evidence>
<name>A0A319E883_ASPSB</name>
<keyword evidence="10" id="KW-1185">Reference proteome</keyword>
<dbReference type="InterPro" id="IPR032828">
    <property type="entry name" value="PolyA_RNA-bd"/>
</dbReference>
<dbReference type="InterPro" id="IPR002646">
    <property type="entry name" value="PolA_pol_head_dom"/>
</dbReference>
<dbReference type="GO" id="GO:0052927">
    <property type="term" value="F:CC tRNA cytidylyltransferase activity"/>
    <property type="evidence" value="ECO:0007669"/>
    <property type="project" value="TreeGrafter"/>
</dbReference>
<feature type="domain" description="Poly A polymerase head" evidence="7">
    <location>
        <begin position="48"/>
        <end position="201"/>
    </location>
</feature>
<organism evidence="9 10">
    <name type="scientific">Aspergillus sclerotiicarbonarius (strain CBS 121057 / IBT 28362)</name>
    <dbReference type="NCBI Taxonomy" id="1448318"/>
    <lineage>
        <taxon>Eukaryota</taxon>
        <taxon>Fungi</taxon>
        <taxon>Dikarya</taxon>
        <taxon>Ascomycota</taxon>
        <taxon>Pezizomycotina</taxon>
        <taxon>Eurotiomycetes</taxon>
        <taxon>Eurotiomycetidae</taxon>
        <taxon>Eurotiales</taxon>
        <taxon>Aspergillaceae</taxon>
        <taxon>Aspergillus</taxon>
        <taxon>Aspergillus subgen. Circumdati</taxon>
    </lineage>
</organism>
<evidence type="ECO:0000313" key="9">
    <source>
        <dbReference type="EMBL" id="PYI04325.1"/>
    </source>
</evidence>